<comment type="similarity">
    <text evidence="2 6">Belongs to the drug/metabolite transporter (DMT) superfamily. Plant drug/metabolite exporter (P-DME) (TC 2.A.7.4) family.</text>
</comment>
<feature type="domain" description="EamA" evidence="7">
    <location>
        <begin position="38"/>
        <end position="155"/>
    </location>
</feature>
<feature type="transmembrane region" description="Helical" evidence="6">
    <location>
        <begin position="280"/>
        <end position="299"/>
    </location>
</feature>
<gene>
    <name evidence="8" type="ORF">ZIOFF_063739</name>
</gene>
<keyword evidence="9" id="KW-1185">Reference proteome</keyword>
<dbReference type="PANTHER" id="PTHR31218">
    <property type="entry name" value="WAT1-RELATED PROTEIN"/>
    <property type="match status" value="1"/>
</dbReference>
<dbReference type="InterPro" id="IPR030184">
    <property type="entry name" value="WAT1-related"/>
</dbReference>
<reference evidence="8 9" key="1">
    <citation type="submission" date="2020-08" db="EMBL/GenBank/DDBJ databases">
        <title>Plant Genome Project.</title>
        <authorList>
            <person name="Zhang R.-G."/>
        </authorList>
    </citation>
    <scope>NUCLEOTIDE SEQUENCE [LARGE SCALE GENOMIC DNA]</scope>
    <source>
        <tissue evidence="8">Rhizome</tissue>
    </source>
</reference>
<feature type="transmembrane region" description="Helical" evidence="6">
    <location>
        <begin position="188"/>
        <end position="209"/>
    </location>
</feature>
<dbReference type="InterPro" id="IPR000620">
    <property type="entry name" value="EamA_dom"/>
</dbReference>
<keyword evidence="3 6" id="KW-0812">Transmembrane</keyword>
<evidence type="ECO:0000256" key="6">
    <source>
        <dbReference type="RuleBase" id="RU363077"/>
    </source>
</evidence>
<accession>A0A8J5FBM5</accession>
<feature type="transmembrane region" description="Helical" evidence="6">
    <location>
        <begin position="65"/>
        <end position="87"/>
    </location>
</feature>
<dbReference type="AlphaFoldDB" id="A0A8J5FBM5"/>
<organism evidence="8 9">
    <name type="scientific">Zingiber officinale</name>
    <name type="common">Ginger</name>
    <name type="synonym">Amomum zingiber</name>
    <dbReference type="NCBI Taxonomy" id="94328"/>
    <lineage>
        <taxon>Eukaryota</taxon>
        <taxon>Viridiplantae</taxon>
        <taxon>Streptophyta</taxon>
        <taxon>Embryophyta</taxon>
        <taxon>Tracheophyta</taxon>
        <taxon>Spermatophyta</taxon>
        <taxon>Magnoliopsida</taxon>
        <taxon>Liliopsida</taxon>
        <taxon>Zingiberales</taxon>
        <taxon>Zingiberaceae</taxon>
        <taxon>Zingiber</taxon>
    </lineage>
</organism>
<feature type="transmembrane region" description="Helical" evidence="6">
    <location>
        <begin position="221"/>
        <end position="242"/>
    </location>
</feature>
<dbReference type="SUPFAM" id="SSF103481">
    <property type="entry name" value="Multidrug resistance efflux transporter EmrE"/>
    <property type="match status" value="2"/>
</dbReference>
<evidence type="ECO:0000259" key="7">
    <source>
        <dbReference type="Pfam" id="PF00892"/>
    </source>
</evidence>
<evidence type="ECO:0000256" key="2">
    <source>
        <dbReference type="ARBA" id="ARBA00007635"/>
    </source>
</evidence>
<feature type="domain" description="EamA" evidence="7">
    <location>
        <begin position="180"/>
        <end position="297"/>
    </location>
</feature>
<evidence type="ECO:0000256" key="4">
    <source>
        <dbReference type="ARBA" id="ARBA00022989"/>
    </source>
</evidence>
<dbReference type="Pfam" id="PF00892">
    <property type="entry name" value="EamA"/>
    <property type="match status" value="2"/>
</dbReference>
<sequence length="335" mass="36803">MLNEFNGVSTYIYSWHHVCWATYLRMGFVEVITTLKLYAFMVLLQFGYSGMFVISVASIKSGMNHFVLVVYRNVIAAIVIAPFALYFERKVRPKMTLTTVIKIAALALLEPVLDQNLYYMGANLTSASFASALYNMIPAMTFIMAIILREKLPWRIKQPKQQLAHRDLVSSGKLLVLSNTLESYSAELSLATLICLMGAMMSSVVTLAVEGANAKPWSIGWDMRLATAVYSGVICSGITYYVQGIVMKERGPVFVTAFNPICMIITAILGSIILAEQITLGSVIGAVIIVIGLYALIWGKSKDQASKSLDTSASLQLPVAATDSRKLESNSHHSK</sequence>
<dbReference type="GO" id="GO:0016020">
    <property type="term" value="C:membrane"/>
    <property type="evidence" value="ECO:0007669"/>
    <property type="project" value="UniProtKB-SubCell"/>
</dbReference>
<dbReference type="InterPro" id="IPR037185">
    <property type="entry name" value="EmrE-like"/>
</dbReference>
<dbReference type="Proteomes" id="UP000734854">
    <property type="component" value="Unassembled WGS sequence"/>
</dbReference>
<comment type="subcellular location">
    <subcellularLocation>
        <location evidence="1 6">Membrane</location>
        <topology evidence="1 6">Multi-pass membrane protein</topology>
    </subcellularLocation>
</comment>
<proteinExistence type="inferred from homology"/>
<protein>
    <recommendedName>
        <fullName evidence="6">WAT1-related protein</fullName>
    </recommendedName>
</protein>
<keyword evidence="4 6" id="KW-1133">Transmembrane helix</keyword>
<evidence type="ECO:0000256" key="5">
    <source>
        <dbReference type="ARBA" id="ARBA00023136"/>
    </source>
</evidence>
<feature type="transmembrane region" description="Helical" evidence="6">
    <location>
        <begin position="127"/>
        <end position="148"/>
    </location>
</feature>
<evidence type="ECO:0000313" key="8">
    <source>
        <dbReference type="EMBL" id="KAG6480259.1"/>
    </source>
</evidence>
<evidence type="ECO:0000256" key="1">
    <source>
        <dbReference type="ARBA" id="ARBA00004141"/>
    </source>
</evidence>
<evidence type="ECO:0000256" key="3">
    <source>
        <dbReference type="ARBA" id="ARBA00022692"/>
    </source>
</evidence>
<dbReference type="GO" id="GO:0022857">
    <property type="term" value="F:transmembrane transporter activity"/>
    <property type="evidence" value="ECO:0007669"/>
    <property type="project" value="InterPro"/>
</dbReference>
<keyword evidence="5 6" id="KW-0472">Membrane</keyword>
<name>A0A8J5FBM5_ZINOF</name>
<comment type="caution">
    <text evidence="8">The sequence shown here is derived from an EMBL/GenBank/DDBJ whole genome shotgun (WGS) entry which is preliminary data.</text>
</comment>
<feature type="transmembrane region" description="Helical" evidence="6">
    <location>
        <begin position="35"/>
        <end position="59"/>
    </location>
</feature>
<dbReference type="EMBL" id="JACMSC010000017">
    <property type="protein sequence ID" value="KAG6480259.1"/>
    <property type="molecule type" value="Genomic_DNA"/>
</dbReference>
<feature type="transmembrane region" description="Helical" evidence="6">
    <location>
        <begin position="254"/>
        <end position="274"/>
    </location>
</feature>
<evidence type="ECO:0000313" key="9">
    <source>
        <dbReference type="Proteomes" id="UP000734854"/>
    </source>
</evidence>